<comment type="caution">
    <text evidence="3">The sequence shown here is derived from an EMBL/GenBank/DDBJ whole genome shotgun (WGS) entry which is preliminary data.</text>
</comment>
<accession>A0A4Q1R007</accession>
<gene>
    <name evidence="3" type="ORF">EST54_11285</name>
</gene>
<feature type="domain" description="DUF4232" evidence="2">
    <location>
        <begin position="149"/>
        <end position="277"/>
    </location>
</feature>
<proteinExistence type="predicted"/>
<dbReference type="Pfam" id="PF14016">
    <property type="entry name" value="DUF4232"/>
    <property type="match status" value="1"/>
</dbReference>
<evidence type="ECO:0000313" key="4">
    <source>
        <dbReference type="Proteomes" id="UP000289482"/>
    </source>
</evidence>
<evidence type="ECO:0000259" key="2">
    <source>
        <dbReference type="Pfam" id="PF14016"/>
    </source>
</evidence>
<dbReference type="AlphaFoldDB" id="A0A4Q1R007"/>
<protein>
    <submittedName>
        <fullName evidence="3">DUF4232 domain-containing protein</fullName>
    </submittedName>
</protein>
<organism evidence="3 4">
    <name type="scientific">Streptomyces sioyaensis</name>
    <dbReference type="NCBI Taxonomy" id="67364"/>
    <lineage>
        <taxon>Bacteria</taxon>
        <taxon>Bacillati</taxon>
        <taxon>Actinomycetota</taxon>
        <taxon>Actinomycetes</taxon>
        <taxon>Kitasatosporales</taxon>
        <taxon>Streptomycetaceae</taxon>
        <taxon>Streptomyces</taxon>
    </lineage>
</organism>
<dbReference type="EMBL" id="SDIF01000023">
    <property type="protein sequence ID" value="RXS67736.1"/>
    <property type="molecule type" value="Genomic_DNA"/>
</dbReference>
<reference evidence="3 4" key="1">
    <citation type="submission" date="2019-01" db="EMBL/GenBank/DDBJ databases">
        <title>Draft genome sequences of the type strain Streptomyces sioyaensis DSM 40032 and its novel strain, TM32, a thermotolerant antibiotics-producing actinobacterium.</title>
        <authorList>
            <person name="Nakaew N."/>
            <person name="Lumyong S."/>
            <person name="Sloan W.T."/>
            <person name="Sungthong R."/>
        </authorList>
    </citation>
    <scope>NUCLEOTIDE SEQUENCE [LARGE SCALE GENOMIC DNA]</scope>
    <source>
        <strain evidence="3 4">DSM 40032</strain>
    </source>
</reference>
<dbReference type="Proteomes" id="UP000289482">
    <property type="component" value="Unassembled WGS sequence"/>
</dbReference>
<dbReference type="InterPro" id="IPR025326">
    <property type="entry name" value="DUF4232"/>
</dbReference>
<evidence type="ECO:0000313" key="3">
    <source>
        <dbReference type="EMBL" id="RXS67736.1"/>
    </source>
</evidence>
<keyword evidence="4" id="KW-1185">Reference proteome</keyword>
<feature type="region of interest" description="Disordered" evidence="1">
    <location>
        <begin position="72"/>
        <end position="147"/>
    </location>
</feature>
<feature type="compositionally biased region" description="Low complexity" evidence="1">
    <location>
        <begin position="82"/>
        <end position="102"/>
    </location>
</feature>
<evidence type="ECO:0000256" key="1">
    <source>
        <dbReference type="SAM" id="MobiDB-lite"/>
    </source>
</evidence>
<sequence length="286" mass="29224">MSLTRWPWRCSPHRQRPSSSWSSAVFDVTYADRTHRKRKHPVTMRIARHTTRLVASAAVLAAALSLTACENDAKQTTGPVPAASSRPESGGEGASSSSGAKGPAKDSDSSKAASGASGSGTSGSGAGGKNGSGQAAGKGSGSQKTTGACTGAQVKVTATKVNRPVNHMLLTATNTGSVPCHAYNAPYLRWDDAQAATTFLDKSKPQAVITLAPGESAYAGVMYQSADGSGSGGYTARTLGVLFSNRAGNGSTGPAVRLPLPKGGTTTDSSAWVTYWQSTAEEALTW</sequence>
<feature type="compositionally biased region" description="Gly residues" evidence="1">
    <location>
        <begin position="117"/>
        <end position="140"/>
    </location>
</feature>
<name>A0A4Q1R007_9ACTN</name>
<feature type="region of interest" description="Disordered" evidence="1">
    <location>
        <begin position="1"/>
        <end position="21"/>
    </location>
</feature>